<reference evidence="4 5" key="1">
    <citation type="journal article" date="2020" name="mSystems">
        <title>Defining Genomic and Predicted Metabolic Features of the Acetobacterium Genus.</title>
        <authorList>
            <person name="Ross D.E."/>
            <person name="Marshall C.W."/>
            <person name="Gulliver D."/>
            <person name="May H.D."/>
            <person name="Norman R.S."/>
        </authorList>
    </citation>
    <scope>NUCLEOTIDE SEQUENCE [LARGE SCALE GENOMIC DNA]</scope>
    <source>
        <strain evidence="4 5">DSM 4132</strain>
    </source>
</reference>
<dbReference type="EMBL" id="WJBE01000041">
    <property type="protein sequence ID" value="MBC3901673.1"/>
    <property type="molecule type" value="Genomic_DNA"/>
</dbReference>
<dbReference type="PRINTS" id="PR00300">
    <property type="entry name" value="CLPPROTEASEA"/>
</dbReference>
<dbReference type="InterPro" id="IPR050130">
    <property type="entry name" value="ClpA_ClpB"/>
</dbReference>
<dbReference type="PANTHER" id="PTHR11638">
    <property type="entry name" value="ATP-DEPENDENT CLP PROTEASE"/>
    <property type="match status" value="1"/>
</dbReference>
<feature type="domain" description="AAA+ ATPase" evidence="3">
    <location>
        <begin position="170"/>
        <end position="311"/>
    </location>
</feature>
<accession>A0ABR6Z2B4</accession>
<gene>
    <name evidence="4" type="ORF">GH811_18945</name>
</gene>
<dbReference type="Gene3D" id="3.40.50.300">
    <property type="entry name" value="P-loop containing nucleotide triphosphate hydrolases"/>
    <property type="match status" value="1"/>
</dbReference>
<evidence type="ECO:0000256" key="1">
    <source>
        <dbReference type="ARBA" id="ARBA00022741"/>
    </source>
</evidence>
<organism evidence="4 5">
    <name type="scientific">Acetobacterium malicum</name>
    <dbReference type="NCBI Taxonomy" id="52692"/>
    <lineage>
        <taxon>Bacteria</taxon>
        <taxon>Bacillati</taxon>
        <taxon>Bacillota</taxon>
        <taxon>Clostridia</taxon>
        <taxon>Eubacteriales</taxon>
        <taxon>Eubacteriaceae</taxon>
        <taxon>Acetobacterium</taxon>
    </lineage>
</organism>
<dbReference type="SMART" id="SM00382">
    <property type="entry name" value="AAA"/>
    <property type="match status" value="1"/>
</dbReference>
<dbReference type="PANTHER" id="PTHR11638:SF18">
    <property type="entry name" value="HEAT SHOCK PROTEIN 104"/>
    <property type="match status" value="1"/>
</dbReference>
<evidence type="ECO:0000313" key="4">
    <source>
        <dbReference type="EMBL" id="MBC3901673.1"/>
    </source>
</evidence>
<dbReference type="InterPro" id="IPR027417">
    <property type="entry name" value="P-loop_NTPase"/>
</dbReference>
<dbReference type="Pfam" id="PF07724">
    <property type="entry name" value="AAA_2"/>
    <property type="match status" value="1"/>
</dbReference>
<dbReference type="InterPro" id="IPR001270">
    <property type="entry name" value="ClpA/B"/>
</dbReference>
<evidence type="ECO:0000313" key="5">
    <source>
        <dbReference type="Proteomes" id="UP000622405"/>
    </source>
</evidence>
<keyword evidence="2" id="KW-0067">ATP-binding</keyword>
<sequence length="379" mass="44125">MDKIVFFWGSDQGFRECLESYQVDLDLAMQFPEIISQYNETIRASNQGFINEESRYFTDLKNDVEDVIIKQSDFSSVLEHVLLNFTQIISLAHNIENIYIQNPPRRVIKSLKSAFNEELFLEVNSEYKQFHINELKQLQKHLDKTVFGQKNTKFSVLSSMYQLSKKHDKKPIVLHFYGPSGVGKTELARAISLYFGGNLLKIQFSMMQTDEAVKYIFGDAHNKASFAGDLLSRESNIVLIDEFDKVHPNFYNAFYEVFDEGFYRDLNYSVNLENTVFILTSNFSSDDELEKRVGPAIASRIGKSIRFEYLDEESIRKIITKHYEDVTNELDEEEMQIIENSKLLSWYLDKALAFKNIRIAKSNVEQDVFDLLTENKLIN</sequence>
<keyword evidence="5" id="KW-1185">Reference proteome</keyword>
<evidence type="ECO:0000256" key="2">
    <source>
        <dbReference type="ARBA" id="ARBA00022840"/>
    </source>
</evidence>
<proteinExistence type="predicted"/>
<dbReference type="RefSeq" id="WP_186895689.1">
    <property type="nucleotide sequence ID" value="NZ_WJBE01000041.1"/>
</dbReference>
<dbReference type="SUPFAM" id="SSF52540">
    <property type="entry name" value="P-loop containing nucleoside triphosphate hydrolases"/>
    <property type="match status" value="1"/>
</dbReference>
<dbReference type="InterPro" id="IPR003959">
    <property type="entry name" value="ATPase_AAA_core"/>
</dbReference>
<protein>
    <submittedName>
        <fullName evidence="4">AAA domain-containing protein</fullName>
    </submittedName>
</protein>
<dbReference type="Proteomes" id="UP000622405">
    <property type="component" value="Unassembled WGS sequence"/>
</dbReference>
<comment type="caution">
    <text evidence="4">The sequence shown here is derived from an EMBL/GenBank/DDBJ whole genome shotgun (WGS) entry which is preliminary data.</text>
</comment>
<name>A0ABR6Z2B4_9FIRM</name>
<dbReference type="InterPro" id="IPR003593">
    <property type="entry name" value="AAA+_ATPase"/>
</dbReference>
<evidence type="ECO:0000259" key="3">
    <source>
        <dbReference type="SMART" id="SM00382"/>
    </source>
</evidence>
<keyword evidence="1" id="KW-0547">Nucleotide-binding</keyword>